<gene>
    <name evidence="6" type="ORF">EZJ19_11995</name>
</gene>
<dbReference type="FunFam" id="1.10.10.60:FF:000141">
    <property type="entry name" value="TetR family transcriptional regulator"/>
    <property type="match status" value="1"/>
</dbReference>
<dbReference type="OrthoDB" id="9809994at2"/>
<keyword evidence="1" id="KW-0805">Transcription regulation</keyword>
<keyword evidence="7" id="KW-1185">Reference proteome</keyword>
<dbReference type="RefSeq" id="WP_131447880.1">
    <property type="nucleotide sequence ID" value="NZ_SJZB01000042.1"/>
</dbReference>
<feature type="DNA-binding region" description="H-T-H motif" evidence="4">
    <location>
        <begin position="38"/>
        <end position="57"/>
    </location>
</feature>
<dbReference type="InterPro" id="IPR009057">
    <property type="entry name" value="Homeodomain-like_sf"/>
</dbReference>
<dbReference type="Proteomes" id="UP000295443">
    <property type="component" value="Unassembled WGS sequence"/>
</dbReference>
<protein>
    <submittedName>
        <fullName evidence="6">TetR/AcrR family transcriptional regulator</fullName>
    </submittedName>
</protein>
<evidence type="ECO:0000256" key="4">
    <source>
        <dbReference type="PROSITE-ProRule" id="PRU00335"/>
    </source>
</evidence>
<reference evidence="6 7" key="1">
    <citation type="submission" date="2019-03" db="EMBL/GenBank/DDBJ databases">
        <title>Genome sequence of Thiobacillaceae bacterium LSR1, a sulfur-oxidizing bacterium isolated from freshwater sediment.</title>
        <authorList>
            <person name="Li S."/>
        </authorList>
    </citation>
    <scope>NUCLEOTIDE SEQUENCE [LARGE SCALE GENOMIC DNA]</scope>
    <source>
        <strain evidence="6 7">LSR1</strain>
    </source>
</reference>
<dbReference type="InterPro" id="IPR050109">
    <property type="entry name" value="HTH-type_TetR-like_transc_reg"/>
</dbReference>
<evidence type="ECO:0000259" key="5">
    <source>
        <dbReference type="PROSITE" id="PS50977"/>
    </source>
</evidence>
<dbReference type="SUPFAM" id="SSF46689">
    <property type="entry name" value="Homeodomain-like"/>
    <property type="match status" value="1"/>
</dbReference>
<name>A0A4R1B4S3_9PROT</name>
<organism evidence="6 7">
    <name type="scientific">Parasulfuritortus cantonensis</name>
    <dbReference type="NCBI Taxonomy" id="2528202"/>
    <lineage>
        <taxon>Bacteria</taxon>
        <taxon>Pseudomonadati</taxon>
        <taxon>Pseudomonadota</taxon>
        <taxon>Betaproteobacteria</taxon>
        <taxon>Nitrosomonadales</taxon>
        <taxon>Thiobacillaceae</taxon>
        <taxon>Parasulfuritortus</taxon>
    </lineage>
</organism>
<dbReference type="EMBL" id="SJZB01000042">
    <property type="protein sequence ID" value="TCJ12941.1"/>
    <property type="molecule type" value="Genomic_DNA"/>
</dbReference>
<dbReference type="Gene3D" id="1.10.357.10">
    <property type="entry name" value="Tetracycline Repressor, domain 2"/>
    <property type="match status" value="1"/>
</dbReference>
<dbReference type="InterPro" id="IPR001647">
    <property type="entry name" value="HTH_TetR"/>
</dbReference>
<dbReference type="PANTHER" id="PTHR30055">
    <property type="entry name" value="HTH-TYPE TRANSCRIPTIONAL REGULATOR RUTR"/>
    <property type="match status" value="1"/>
</dbReference>
<dbReference type="Pfam" id="PF16859">
    <property type="entry name" value="TetR_C_11"/>
    <property type="match status" value="1"/>
</dbReference>
<comment type="caution">
    <text evidence="6">The sequence shown here is derived from an EMBL/GenBank/DDBJ whole genome shotgun (WGS) entry which is preliminary data.</text>
</comment>
<proteinExistence type="predicted"/>
<evidence type="ECO:0000256" key="2">
    <source>
        <dbReference type="ARBA" id="ARBA00023125"/>
    </source>
</evidence>
<evidence type="ECO:0000256" key="3">
    <source>
        <dbReference type="ARBA" id="ARBA00023163"/>
    </source>
</evidence>
<dbReference type="Pfam" id="PF00440">
    <property type="entry name" value="TetR_N"/>
    <property type="match status" value="1"/>
</dbReference>
<feature type="domain" description="HTH tetR-type" evidence="5">
    <location>
        <begin position="15"/>
        <end position="75"/>
    </location>
</feature>
<dbReference type="GO" id="GO:0000976">
    <property type="term" value="F:transcription cis-regulatory region binding"/>
    <property type="evidence" value="ECO:0007669"/>
    <property type="project" value="TreeGrafter"/>
</dbReference>
<evidence type="ECO:0000256" key="1">
    <source>
        <dbReference type="ARBA" id="ARBA00023015"/>
    </source>
</evidence>
<evidence type="ECO:0000313" key="6">
    <source>
        <dbReference type="EMBL" id="TCJ12941.1"/>
    </source>
</evidence>
<keyword evidence="2 4" id="KW-0238">DNA-binding</keyword>
<evidence type="ECO:0000313" key="7">
    <source>
        <dbReference type="Proteomes" id="UP000295443"/>
    </source>
</evidence>
<sequence>MNPETRPPRWQRRAEARPQEVLEAALAVFVERGYASARLDEVARRAGVAKATLYLYYANKLELFKAVVRHALVDNLDEVARLQAAAGARPGREQLTFLLHAFMRRVAGSPLSGIPKLVMAEAGNFPELARFYHDEVIARGRAIICGTLARGIAAGEFRAVDVDYAWRVVIGPALLAIIWKHSFLAFEDRGMDFERHLAVHLDMLFNGLAAPDQKGTRDEP</sequence>
<dbReference type="InterPro" id="IPR011075">
    <property type="entry name" value="TetR_C"/>
</dbReference>
<dbReference type="PANTHER" id="PTHR30055:SF226">
    <property type="entry name" value="HTH-TYPE TRANSCRIPTIONAL REGULATOR PKSA"/>
    <property type="match status" value="1"/>
</dbReference>
<dbReference type="SUPFAM" id="SSF48498">
    <property type="entry name" value="Tetracyclin repressor-like, C-terminal domain"/>
    <property type="match status" value="1"/>
</dbReference>
<dbReference type="PROSITE" id="PS50977">
    <property type="entry name" value="HTH_TETR_2"/>
    <property type="match status" value="1"/>
</dbReference>
<dbReference type="AlphaFoldDB" id="A0A4R1B4S3"/>
<dbReference type="GO" id="GO:0003700">
    <property type="term" value="F:DNA-binding transcription factor activity"/>
    <property type="evidence" value="ECO:0007669"/>
    <property type="project" value="TreeGrafter"/>
</dbReference>
<dbReference type="InterPro" id="IPR036271">
    <property type="entry name" value="Tet_transcr_reg_TetR-rel_C_sf"/>
</dbReference>
<dbReference type="PRINTS" id="PR00455">
    <property type="entry name" value="HTHTETR"/>
</dbReference>
<accession>A0A4R1B4S3</accession>
<keyword evidence="3" id="KW-0804">Transcription</keyword>